<comment type="caution">
    <text evidence="1">The sequence shown here is derived from an EMBL/GenBank/DDBJ whole genome shotgun (WGS) entry which is preliminary data.</text>
</comment>
<gene>
    <name evidence="1" type="ORF">GCM10007938_30460</name>
</gene>
<dbReference type="RefSeq" id="WP_284193124.1">
    <property type="nucleotide sequence ID" value="NZ_BSPW01000070.1"/>
</dbReference>
<evidence type="ECO:0008006" key="3">
    <source>
        <dbReference type="Google" id="ProtNLM"/>
    </source>
</evidence>
<name>A0ABQ6F2Q4_9VIBR</name>
<dbReference type="EMBL" id="BSPW01000070">
    <property type="protein sequence ID" value="GLT19264.1"/>
    <property type="molecule type" value="Genomic_DNA"/>
</dbReference>
<evidence type="ECO:0000313" key="2">
    <source>
        <dbReference type="Proteomes" id="UP001157138"/>
    </source>
</evidence>
<organism evidence="1 2">
    <name type="scientific">Vibrio zhanjiangensis</name>
    <dbReference type="NCBI Taxonomy" id="1046128"/>
    <lineage>
        <taxon>Bacteria</taxon>
        <taxon>Pseudomonadati</taxon>
        <taxon>Pseudomonadota</taxon>
        <taxon>Gammaproteobacteria</taxon>
        <taxon>Vibrionales</taxon>
        <taxon>Vibrionaceae</taxon>
        <taxon>Vibrio</taxon>
    </lineage>
</organism>
<protein>
    <recommendedName>
        <fullName evidence="3">Solute-binding protein family 3/N-terminal domain-containing protein</fullName>
    </recommendedName>
</protein>
<keyword evidence="2" id="KW-1185">Reference proteome</keyword>
<proteinExistence type="predicted"/>
<dbReference type="Proteomes" id="UP001157138">
    <property type="component" value="Unassembled WGS sequence"/>
</dbReference>
<sequence length="81" mass="9661">MLELKRLPVIALQDTMAQKFIAEQGLTNIKQIRPAIKTKDYFLVLSYQFVERNPQLASDIWQQIEEYRDNVVKRKGQQYFN</sequence>
<accession>A0ABQ6F2Q4</accession>
<reference evidence="2" key="1">
    <citation type="journal article" date="2019" name="Int. J. Syst. Evol. Microbiol.">
        <title>The Global Catalogue of Microorganisms (GCM) 10K type strain sequencing project: providing services to taxonomists for standard genome sequencing and annotation.</title>
        <authorList>
            <consortium name="The Broad Institute Genomics Platform"/>
            <consortium name="The Broad Institute Genome Sequencing Center for Infectious Disease"/>
            <person name="Wu L."/>
            <person name="Ma J."/>
        </authorList>
    </citation>
    <scope>NUCLEOTIDE SEQUENCE [LARGE SCALE GENOMIC DNA]</scope>
    <source>
        <strain evidence="2">NBRC 108723</strain>
    </source>
</reference>
<evidence type="ECO:0000313" key="1">
    <source>
        <dbReference type="EMBL" id="GLT19264.1"/>
    </source>
</evidence>